<keyword evidence="2" id="KW-0520">NAD</keyword>
<dbReference type="RefSeq" id="WP_189990935.1">
    <property type="nucleotide sequence ID" value="NZ_BMZS01000006.1"/>
</dbReference>
<reference evidence="4" key="1">
    <citation type="journal article" date="2014" name="Int. J. Syst. Evol. Microbiol.">
        <title>Complete genome sequence of Corynebacterium casei LMG S-19264T (=DSM 44701T), isolated from a smear-ripened cheese.</title>
        <authorList>
            <consortium name="US DOE Joint Genome Institute (JGI-PGF)"/>
            <person name="Walter F."/>
            <person name="Albersmeier A."/>
            <person name="Kalinowski J."/>
            <person name="Ruckert C."/>
        </authorList>
    </citation>
    <scope>NUCLEOTIDE SEQUENCE</scope>
    <source>
        <strain evidence="4">KCTC 42651</strain>
    </source>
</reference>
<dbReference type="EMBL" id="BMZS01000006">
    <property type="protein sequence ID" value="GHD53295.1"/>
    <property type="molecule type" value="Genomic_DNA"/>
</dbReference>
<dbReference type="InterPro" id="IPR036291">
    <property type="entry name" value="NAD(P)-bd_dom_sf"/>
</dbReference>
<dbReference type="GO" id="GO:0016491">
    <property type="term" value="F:oxidoreductase activity"/>
    <property type="evidence" value="ECO:0007669"/>
    <property type="project" value="UniProtKB-KW"/>
</dbReference>
<dbReference type="PANTHER" id="PTHR43333">
    <property type="entry name" value="2-HACID_DH_C DOMAIN-CONTAINING PROTEIN"/>
    <property type="match status" value="1"/>
</dbReference>
<keyword evidence="1" id="KW-0560">Oxidoreductase</keyword>
<dbReference type="InterPro" id="IPR006140">
    <property type="entry name" value="D-isomer_DH_NAD-bd"/>
</dbReference>
<evidence type="ECO:0000256" key="1">
    <source>
        <dbReference type="ARBA" id="ARBA00023002"/>
    </source>
</evidence>
<keyword evidence="5" id="KW-1185">Reference proteome</keyword>
<dbReference type="SUPFAM" id="SSF52283">
    <property type="entry name" value="Formate/glycerate dehydrogenase catalytic domain-like"/>
    <property type="match status" value="1"/>
</dbReference>
<evidence type="ECO:0000313" key="5">
    <source>
        <dbReference type="Proteomes" id="UP000630353"/>
    </source>
</evidence>
<organism evidence="4 5">
    <name type="scientific">Thalassobaculum fulvum</name>
    <dbReference type="NCBI Taxonomy" id="1633335"/>
    <lineage>
        <taxon>Bacteria</taxon>
        <taxon>Pseudomonadati</taxon>
        <taxon>Pseudomonadota</taxon>
        <taxon>Alphaproteobacteria</taxon>
        <taxon>Rhodospirillales</taxon>
        <taxon>Thalassobaculaceae</taxon>
        <taxon>Thalassobaculum</taxon>
    </lineage>
</organism>
<protein>
    <submittedName>
        <fullName evidence="4">Glyoxylate/hydroxypyruvate reductase A</fullName>
    </submittedName>
</protein>
<feature type="domain" description="D-isomer specific 2-hydroxyacid dehydrogenase NAD-binding" evidence="3">
    <location>
        <begin position="110"/>
        <end position="282"/>
    </location>
</feature>
<dbReference type="Proteomes" id="UP000630353">
    <property type="component" value="Unassembled WGS sequence"/>
</dbReference>
<dbReference type="Pfam" id="PF02826">
    <property type="entry name" value="2-Hacid_dh_C"/>
    <property type="match status" value="1"/>
</dbReference>
<name>A0A918XSV8_9PROT</name>
<proteinExistence type="predicted"/>
<dbReference type="GO" id="GO:0051287">
    <property type="term" value="F:NAD binding"/>
    <property type="evidence" value="ECO:0007669"/>
    <property type="project" value="InterPro"/>
</dbReference>
<comment type="caution">
    <text evidence="4">The sequence shown here is derived from an EMBL/GenBank/DDBJ whole genome shotgun (WGS) entry which is preliminary data.</text>
</comment>
<evidence type="ECO:0000256" key="2">
    <source>
        <dbReference type="ARBA" id="ARBA00023027"/>
    </source>
</evidence>
<gene>
    <name evidence="4" type="ORF">GCM10017083_29800</name>
</gene>
<dbReference type="PANTHER" id="PTHR43333:SF1">
    <property type="entry name" value="D-ISOMER SPECIFIC 2-HYDROXYACID DEHYDROGENASE NAD-BINDING DOMAIN-CONTAINING PROTEIN"/>
    <property type="match status" value="1"/>
</dbReference>
<dbReference type="CDD" id="cd05300">
    <property type="entry name" value="2-Hacid_dh_1"/>
    <property type="match status" value="1"/>
</dbReference>
<evidence type="ECO:0000313" key="4">
    <source>
        <dbReference type="EMBL" id="GHD53295.1"/>
    </source>
</evidence>
<reference evidence="4" key="2">
    <citation type="submission" date="2020-09" db="EMBL/GenBank/DDBJ databases">
        <authorList>
            <person name="Sun Q."/>
            <person name="Kim S."/>
        </authorList>
    </citation>
    <scope>NUCLEOTIDE SEQUENCE</scope>
    <source>
        <strain evidence="4">KCTC 42651</strain>
    </source>
</reference>
<dbReference type="Gene3D" id="3.40.50.720">
    <property type="entry name" value="NAD(P)-binding Rossmann-like Domain"/>
    <property type="match status" value="2"/>
</dbReference>
<evidence type="ECO:0000259" key="3">
    <source>
        <dbReference type="Pfam" id="PF02826"/>
    </source>
</evidence>
<accession>A0A918XSV8</accession>
<dbReference type="AlphaFoldDB" id="A0A918XSV8"/>
<dbReference type="SUPFAM" id="SSF51735">
    <property type="entry name" value="NAD(P)-binding Rossmann-fold domains"/>
    <property type="match status" value="1"/>
</dbReference>
<sequence length="319" mass="34262">MSDKPLLVLWIDSAEPYLEALAAAGLADGVDVAVVPMAEPVPEPLAARAAALVAWRSPPGALAAMPNLRWLQAMSAGVEMWIGRPDLRDDIVLTAARGVHRVSMPENILAALFHLTKPIVAAALDQREARWTRRTSVPLAGRTLGILGIGTIGAELARKAAALEIRVIGTRRSGVAVPGVDQVFTPDRTDDVLAESDFVLLLMPSTGETRDFMNARRLSAMRRDAYLLNFGRGDAVVDADLVAAVRDGTIAGAVLDVFRQEPLPSDHPFWTTPGISVWPHVGGLHPYRDALVAELVVENLRRFLAGEPLSQAVDRAAGY</sequence>